<protein>
    <submittedName>
        <fullName evidence="2">Uncharacterized protein</fullName>
    </submittedName>
</protein>
<evidence type="ECO:0000256" key="1">
    <source>
        <dbReference type="SAM" id="MobiDB-lite"/>
    </source>
</evidence>
<dbReference type="Proteomes" id="UP000187203">
    <property type="component" value="Unassembled WGS sequence"/>
</dbReference>
<proteinExistence type="predicted"/>
<name>A0A1R3G211_9ROSI</name>
<evidence type="ECO:0000313" key="3">
    <source>
        <dbReference type="Proteomes" id="UP000187203"/>
    </source>
</evidence>
<dbReference type="AlphaFoldDB" id="A0A1R3G211"/>
<sequence length="138" mass="15651">MVRFKRSGSRPQLDLSKAAIQGNSEEKDPTILLPNQFDDISHLALDEKELIILASSIEYCFGRTPVDRPIIRMVAAHWNEDESSHISPKWWDGNGIPNSTKKYKEDQKVSWHATPFEERLKKALSGQLGTLRGSFSTL</sequence>
<dbReference type="GO" id="GO:0007142">
    <property type="term" value="P:male meiosis II"/>
    <property type="evidence" value="ECO:0007669"/>
    <property type="project" value="InterPro"/>
</dbReference>
<evidence type="ECO:0000313" key="2">
    <source>
        <dbReference type="EMBL" id="OMO52116.1"/>
    </source>
</evidence>
<reference evidence="3" key="1">
    <citation type="submission" date="2013-09" db="EMBL/GenBank/DDBJ databases">
        <title>Corchorus olitorius genome sequencing.</title>
        <authorList>
            <person name="Alam M."/>
            <person name="Haque M.S."/>
            <person name="Islam M.S."/>
            <person name="Emdad E.M."/>
            <person name="Islam M.M."/>
            <person name="Ahmed B."/>
            <person name="Halim A."/>
            <person name="Hossen Q.M.M."/>
            <person name="Hossain M.Z."/>
            <person name="Ahmed R."/>
            <person name="Khan M.M."/>
            <person name="Islam R."/>
            <person name="Rashid M.M."/>
            <person name="Khan S.A."/>
            <person name="Rahman M.S."/>
            <person name="Alam M."/>
            <person name="Yahiya A.S."/>
            <person name="Khan M.S."/>
            <person name="Azam M.S."/>
            <person name="Haque T."/>
            <person name="Lashkar M.Z.H."/>
            <person name="Akhand A.I."/>
            <person name="Morshed G."/>
            <person name="Roy S."/>
            <person name="Uddin K.S."/>
            <person name="Rabeya T."/>
            <person name="Hossain A.S."/>
            <person name="Chowdhury A."/>
            <person name="Snigdha A.R."/>
            <person name="Mortoza M.S."/>
            <person name="Matin S.A."/>
            <person name="Hoque S.M.E."/>
            <person name="Islam M.K."/>
            <person name="Roy D.K."/>
            <person name="Haider R."/>
            <person name="Moosa M.M."/>
            <person name="Elias S.M."/>
            <person name="Hasan A.M."/>
            <person name="Jahan S."/>
            <person name="Shafiuddin M."/>
            <person name="Mahmood N."/>
            <person name="Shommy N.S."/>
        </authorList>
    </citation>
    <scope>NUCLEOTIDE SEQUENCE [LARGE SCALE GENOMIC DNA]</scope>
    <source>
        <strain evidence="3">cv. O-4</strain>
    </source>
</reference>
<dbReference type="STRING" id="93759.A0A1R3G211"/>
<dbReference type="OrthoDB" id="1932581at2759"/>
<feature type="region of interest" description="Disordered" evidence="1">
    <location>
        <begin position="1"/>
        <end position="21"/>
    </location>
</feature>
<organism evidence="2 3">
    <name type="scientific">Corchorus olitorius</name>
    <dbReference type="NCBI Taxonomy" id="93759"/>
    <lineage>
        <taxon>Eukaryota</taxon>
        <taxon>Viridiplantae</taxon>
        <taxon>Streptophyta</taxon>
        <taxon>Embryophyta</taxon>
        <taxon>Tracheophyta</taxon>
        <taxon>Spermatophyta</taxon>
        <taxon>Magnoliopsida</taxon>
        <taxon>eudicotyledons</taxon>
        <taxon>Gunneridae</taxon>
        <taxon>Pentapetalae</taxon>
        <taxon>rosids</taxon>
        <taxon>malvids</taxon>
        <taxon>Malvales</taxon>
        <taxon>Malvaceae</taxon>
        <taxon>Grewioideae</taxon>
        <taxon>Apeibeae</taxon>
        <taxon>Corchorus</taxon>
    </lineage>
</organism>
<comment type="caution">
    <text evidence="2">The sequence shown here is derived from an EMBL/GenBank/DDBJ whole genome shotgun (WGS) entry which is preliminary data.</text>
</comment>
<gene>
    <name evidence="2" type="ORF">COLO4_37405</name>
</gene>
<dbReference type="EMBL" id="AWUE01023922">
    <property type="protein sequence ID" value="OMO52116.1"/>
    <property type="molecule type" value="Genomic_DNA"/>
</dbReference>
<dbReference type="InterPro" id="IPR039300">
    <property type="entry name" value="JASON"/>
</dbReference>
<dbReference type="PANTHER" id="PTHR33318">
    <property type="entry name" value="ASPARTYL/GLUTAMYL-TRNA(ASN/GLN) AMIDOTRANSFERASE SUBUNIT"/>
    <property type="match status" value="1"/>
</dbReference>
<dbReference type="PANTHER" id="PTHR33318:SF7">
    <property type="entry name" value="PROTEIN JASON"/>
    <property type="match status" value="1"/>
</dbReference>
<accession>A0A1R3G211</accession>
<keyword evidence="3" id="KW-1185">Reference proteome</keyword>